<dbReference type="AlphaFoldDB" id="A0A952AHM7"/>
<feature type="transmembrane region" description="Helical" evidence="1">
    <location>
        <begin position="43"/>
        <end position="63"/>
    </location>
</feature>
<gene>
    <name evidence="2" type="ORF">H3C67_04230</name>
</gene>
<dbReference type="EMBL" id="JACFOF010000011">
    <property type="protein sequence ID" value="MBW7953969.1"/>
    <property type="molecule type" value="Genomic_DNA"/>
</dbReference>
<feature type="transmembrane region" description="Helical" evidence="1">
    <location>
        <begin position="144"/>
        <end position="167"/>
    </location>
</feature>
<keyword evidence="1" id="KW-0812">Transmembrane</keyword>
<protein>
    <submittedName>
        <fullName evidence="2">Uncharacterized protein</fullName>
    </submittedName>
</protein>
<feature type="transmembrane region" description="Helical" evidence="1">
    <location>
        <begin position="12"/>
        <end position="37"/>
    </location>
</feature>
<organism evidence="2 3">
    <name type="scientific">Candidatus Dojkabacteria bacterium</name>
    <dbReference type="NCBI Taxonomy" id="2099670"/>
    <lineage>
        <taxon>Bacteria</taxon>
        <taxon>Candidatus Dojkabacteria</taxon>
    </lineage>
</organism>
<dbReference type="Proteomes" id="UP000781173">
    <property type="component" value="Unassembled WGS sequence"/>
</dbReference>
<evidence type="ECO:0000256" key="1">
    <source>
        <dbReference type="SAM" id="Phobius"/>
    </source>
</evidence>
<reference evidence="2" key="1">
    <citation type="journal article" date="2022" name="ISME J.">
        <title>A general approach to explore prokaryotic protein glycosylation reveals the unique surface layer modulation of an anammox bacterium.</title>
        <authorList>
            <person name="Pabst M."/>
            <person name="Grouzdev D.S."/>
            <person name="Lawson C.E."/>
            <person name="Kleikamp H.B.C."/>
            <person name="de Ram C."/>
            <person name="Louwen R."/>
            <person name="Lin Y.M."/>
            <person name="Lucker S."/>
            <person name="van Loosdrecht M.C.M."/>
            <person name="Laureni M."/>
        </authorList>
    </citation>
    <scope>NUCLEOTIDE SEQUENCE</scope>
    <source>
        <strain evidence="2">BROCD043</strain>
    </source>
</reference>
<name>A0A952AHM7_9BACT</name>
<keyword evidence="1" id="KW-0472">Membrane</keyword>
<accession>A0A952AHM7</accession>
<evidence type="ECO:0000313" key="2">
    <source>
        <dbReference type="EMBL" id="MBW7953969.1"/>
    </source>
</evidence>
<comment type="caution">
    <text evidence="2">The sequence shown here is derived from an EMBL/GenBank/DDBJ whole genome shotgun (WGS) entry which is preliminary data.</text>
</comment>
<evidence type="ECO:0000313" key="3">
    <source>
        <dbReference type="Proteomes" id="UP000781173"/>
    </source>
</evidence>
<feature type="transmembrane region" description="Helical" evidence="1">
    <location>
        <begin position="75"/>
        <end position="108"/>
    </location>
</feature>
<proteinExistence type="predicted"/>
<sequence length="174" mass="17492">MKKYIDKEIVMKVSVVSGVVAVAQGVMNLLVALIPFLVFLSCFVSPLLCIIGLAIPAWAAYYVTKKKGYNKETIADALIASALVGAVTGLVSSVIAVIFSVISTVAGIGSTAAMSSLSGVGLDSVDVATGAGAGILGTLICSPITIIGGMLVSAVVAAIFGAIFALLKDPSKKA</sequence>
<keyword evidence="1" id="KW-1133">Transmembrane helix</keyword>